<accession>A0A1J5PRX9</accession>
<dbReference type="AlphaFoldDB" id="A0A1J5PRX9"/>
<sequence>MTDSDANMLDALAPVFLELGRAVYICQTFEDSLCFLLSQMAHETADGEDGAFQAAWDFHSSKPLGQLLITLRKQIEVPTELDEYLSTGIKKRNEIVHGYLTKNAMRLYDPKGRLEVEKELSELKIEVKRRDIAVNKLIDALLKTYGLSNTSLKRNADDLWNFQNPKDPSSAH</sequence>
<comment type="caution">
    <text evidence="1">The sequence shown here is derived from an EMBL/GenBank/DDBJ whole genome shotgun (WGS) entry which is preliminary data.</text>
</comment>
<gene>
    <name evidence="1" type="ORF">GALL_478810</name>
</gene>
<organism evidence="1">
    <name type="scientific">mine drainage metagenome</name>
    <dbReference type="NCBI Taxonomy" id="410659"/>
    <lineage>
        <taxon>unclassified sequences</taxon>
        <taxon>metagenomes</taxon>
        <taxon>ecological metagenomes</taxon>
    </lineage>
</organism>
<reference evidence="1" key="1">
    <citation type="submission" date="2016-10" db="EMBL/GenBank/DDBJ databases">
        <title>Sequence of Gallionella enrichment culture.</title>
        <authorList>
            <person name="Poehlein A."/>
            <person name="Muehling M."/>
            <person name="Daniel R."/>
        </authorList>
    </citation>
    <scope>NUCLEOTIDE SEQUENCE</scope>
</reference>
<proteinExistence type="predicted"/>
<dbReference type="EMBL" id="MLJW01004169">
    <property type="protein sequence ID" value="OIQ70503.1"/>
    <property type="molecule type" value="Genomic_DNA"/>
</dbReference>
<name>A0A1J5PRX9_9ZZZZ</name>
<evidence type="ECO:0000313" key="1">
    <source>
        <dbReference type="EMBL" id="OIQ70503.1"/>
    </source>
</evidence>
<evidence type="ECO:0008006" key="2">
    <source>
        <dbReference type="Google" id="ProtNLM"/>
    </source>
</evidence>
<protein>
    <recommendedName>
        <fullName evidence="2">RiboL-PSP-HEPN domain-containing protein</fullName>
    </recommendedName>
</protein>